<keyword evidence="6" id="KW-0812">Transmembrane</keyword>
<evidence type="ECO:0000256" key="4">
    <source>
        <dbReference type="ARBA" id="ARBA00022481"/>
    </source>
</evidence>
<keyword evidence="4" id="KW-0488">Methylation</keyword>
<evidence type="ECO:0000256" key="10">
    <source>
        <dbReference type="ARBA" id="ARBA00030775"/>
    </source>
</evidence>
<keyword evidence="13" id="KW-1185">Reference proteome</keyword>
<evidence type="ECO:0000313" key="13">
    <source>
        <dbReference type="Proteomes" id="UP000805841"/>
    </source>
</evidence>
<evidence type="ECO:0000256" key="9">
    <source>
        <dbReference type="ARBA" id="ARBA00025772"/>
    </source>
</evidence>
<comment type="subcellular location">
    <subcellularLocation>
        <location evidence="1">Cell inner membrane</location>
        <topology evidence="1">Single-pass membrane protein</topology>
    </subcellularLocation>
</comment>
<feature type="domain" description="General secretion pathway GspH" evidence="11">
    <location>
        <begin position="44"/>
        <end position="158"/>
    </location>
</feature>
<dbReference type="EMBL" id="JAAOCA010000004">
    <property type="protein sequence ID" value="MBD1597966.1"/>
    <property type="molecule type" value="Genomic_DNA"/>
</dbReference>
<sequence length="174" mass="18769">MNRRQTGLTLVELLVALGLLALLAHWGATGLAPLLEQQRRSTLAEDLAHGLRAAKVEAIQRNHRVIVQPIGGNWAQGWHMIADQTGGGAADERNPLLQVRYGQPPARVVPTPNAAAQVAFDYLGRPVLPHNGSLAASLHLCSTHRPGEHLRVVIARTGRIRISREVPAVDLCAP</sequence>
<organism evidence="12 13">
    <name type="scientific">Pseudomonas typographi</name>
    <dbReference type="NCBI Taxonomy" id="2715964"/>
    <lineage>
        <taxon>Bacteria</taxon>
        <taxon>Pseudomonadati</taxon>
        <taxon>Pseudomonadota</taxon>
        <taxon>Gammaproteobacteria</taxon>
        <taxon>Pseudomonadales</taxon>
        <taxon>Pseudomonadaceae</taxon>
        <taxon>Pseudomonas</taxon>
    </lineage>
</organism>
<dbReference type="InterPro" id="IPR022346">
    <property type="entry name" value="T2SS_GspH"/>
</dbReference>
<dbReference type="Gene3D" id="3.55.40.10">
    <property type="entry name" value="minor pseudopilin epsh domain"/>
    <property type="match status" value="1"/>
</dbReference>
<dbReference type="NCBIfam" id="TIGR02532">
    <property type="entry name" value="IV_pilin_GFxxxE"/>
    <property type="match status" value="1"/>
</dbReference>
<evidence type="ECO:0000256" key="3">
    <source>
        <dbReference type="ARBA" id="ARBA00022475"/>
    </source>
</evidence>
<evidence type="ECO:0000259" key="11">
    <source>
        <dbReference type="Pfam" id="PF12019"/>
    </source>
</evidence>
<keyword evidence="3" id="KW-1003">Cell membrane</keyword>
<dbReference type="RefSeq" id="WP_190417804.1">
    <property type="nucleotide sequence ID" value="NZ_JAAOCA010000004.1"/>
</dbReference>
<evidence type="ECO:0000256" key="6">
    <source>
        <dbReference type="ARBA" id="ARBA00022692"/>
    </source>
</evidence>
<dbReference type="InterPro" id="IPR012902">
    <property type="entry name" value="N_methyl_site"/>
</dbReference>
<evidence type="ECO:0000256" key="7">
    <source>
        <dbReference type="ARBA" id="ARBA00022989"/>
    </source>
</evidence>
<gene>
    <name evidence="12" type="ORF">HAQ05_04460</name>
</gene>
<evidence type="ECO:0000256" key="8">
    <source>
        <dbReference type="ARBA" id="ARBA00023136"/>
    </source>
</evidence>
<dbReference type="Proteomes" id="UP000805841">
    <property type="component" value="Unassembled WGS sequence"/>
</dbReference>
<reference evidence="12 13" key="1">
    <citation type="journal article" date="2020" name="Insects">
        <title>Bacteria Belonging to Pseudomonas typographi sp. nov. from the Bark Beetle Ips typographus Have Genomic Potential to Aid in the Host Ecology.</title>
        <authorList>
            <person name="Peral-Aranega E."/>
            <person name="Saati-Santamaria Z."/>
            <person name="Kolarik M."/>
            <person name="Rivas R."/>
            <person name="Garcia-Fraile P."/>
        </authorList>
    </citation>
    <scope>NUCLEOTIDE SEQUENCE [LARGE SCALE GENOMIC DNA]</scope>
    <source>
        <strain evidence="12 13">CA3A</strain>
    </source>
</reference>
<evidence type="ECO:0000256" key="5">
    <source>
        <dbReference type="ARBA" id="ARBA00022519"/>
    </source>
</evidence>
<comment type="caution">
    <text evidence="12">The sequence shown here is derived from an EMBL/GenBank/DDBJ whole genome shotgun (WGS) entry which is preliminary data.</text>
</comment>
<protein>
    <recommendedName>
        <fullName evidence="2">Type II secretion system protein H</fullName>
    </recommendedName>
    <alternativeName>
        <fullName evidence="10">General secretion pathway protein H</fullName>
    </alternativeName>
</protein>
<keyword evidence="8" id="KW-0472">Membrane</keyword>
<evidence type="ECO:0000313" key="12">
    <source>
        <dbReference type="EMBL" id="MBD1597966.1"/>
    </source>
</evidence>
<dbReference type="Pfam" id="PF07963">
    <property type="entry name" value="N_methyl"/>
    <property type="match status" value="1"/>
</dbReference>
<evidence type="ECO:0000256" key="1">
    <source>
        <dbReference type="ARBA" id="ARBA00004377"/>
    </source>
</evidence>
<keyword evidence="7" id="KW-1133">Transmembrane helix</keyword>
<comment type="similarity">
    <text evidence="9">Belongs to the GSP H family.</text>
</comment>
<dbReference type="InterPro" id="IPR045584">
    <property type="entry name" value="Pilin-like"/>
</dbReference>
<keyword evidence="5" id="KW-0997">Cell inner membrane</keyword>
<name>A0ABR7YXT5_9PSED</name>
<proteinExistence type="inferred from homology"/>
<evidence type="ECO:0000256" key="2">
    <source>
        <dbReference type="ARBA" id="ARBA00021549"/>
    </source>
</evidence>
<dbReference type="Pfam" id="PF12019">
    <property type="entry name" value="GspH"/>
    <property type="match status" value="1"/>
</dbReference>
<accession>A0ABR7YXT5</accession>
<dbReference type="SUPFAM" id="SSF54523">
    <property type="entry name" value="Pili subunits"/>
    <property type="match status" value="1"/>
</dbReference>